<protein>
    <recommendedName>
        <fullName evidence="2">SGS domain-containing protein</fullName>
    </recommendedName>
</protein>
<evidence type="ECO:0000313" key="4">
    <source>
        <dbReference type="Proteomes" id="UP001516023"/>
    </source>
</evidence>
<name>A0ABD3QWL6_9STRA</name>
<dbReference type="InterPro" id="IPR044563">
    <property type="entry name" value="Sgt1-like"/>
</dbReference>
<proteinExistence type="predicted"/>
<sequence length="98" mass="11118">MPPPKTGKPSTTPSLRQKRTKKPEGEAALNKLFQQIYANASEDTRRAMVKSMQTSGGTVLSTNWDEVSKADYEKERIAPKGMEWKNYEGDRLKIKEDD</sequence>
<evidence type="ECO:0000259" key="2">
    <source>
        <dbReference type="PROSITE" id="PS51048"/>
    </source>
</evidence>
<dbReference type="PROSITE" id="PS51048">
    <property type="entry name" value="SGS"/>
    <property type="match status" value="1"/>
</dbReference>
<dbReference type="EMBL" id="JABMIG020000006">
    <property type="protein sequence ID" value="KAL3804662.1"/>
    <property type="molecule type" value="Genomic_DNA"/>
</dbReference>
<dbReference type="Pfam" id="PF05002">
    <property type="entry name" value="SGS"/>
    <property type="match status" value="1"/>
</dbReference>
<comment type="caution">
    <text evidence="3">The sequence shown here is derived from an EMBL/GenBank/DDBJ whole genome shotgun (WGS) entry which is preliminary data.</text>
</comment>
<dbReference type="Proteomes" id="UP001516023">
    <property type="component" value="Unassembled WGS sequence"/>
</dbReference>
<evidence type="ECO:0000256" key="1">
    <source>
        <dbReference type="SAM" id="MobiDB-lite"/>
    </source>
</evidence>
<dbReference type="AlphaFoldDB" id="A0ABD3QWL6"/>
<reference evidence="3 4" key="1">
    <citation type="journal article" date="2020" name="G3 (Bethesda)">
        <title>Improved Reference Genome for Cyclotella cryptica CCMP332, a Model for Cell Wall Morphogenesis, Salinity Adaptation, and Lipid Production in Diatoms (Bacillariophyta).</title>
        <authorList>
            <person name="Roberts W.R."/>
            <person name="Downey K.M."/>
            <person name="Ruck E.C."/>
            <person name="Traller J.C."/>
            <person name="Alverson A.J."/>
        </authorList>
    </citation>
    <scope>NUCLEOTIDE SEQUENCE [LARGE SCALE GENOMIC DNA]</scope>
    <source>
        <strain evidence="3 4">CCMP332</strain>
    </source>
</reference>
<dbReference type="InterPro" id="IPR007699">
    <property type="entry name" value="SGS_dom"/>
</dbReference>
<accession>A0ABD3QWL6</accession>
<feature type="domain" description="SGS" evidence="2">
    <location>
        <begin position="1"/>
        <end position="89"/>
    </location>
</feature>
<dbReference type="PANTHER" id="PTHR45862">
    <property type="entry name" value="PROTEIN SGT1 HOMOLOG"/>
    <property type="match status" value="1"/>
</dbReference>
<keyword evidence="4" id="KW-1185">Reference proteome</keyword>
<feature type="region of interest" description="Disordered" evidence="1">
    <location>
        <begin position="1"/>
        <end position="27"/>
    </location>
</feature>
<gene>
    <name evidence="3" type="ORF">HJC23_008477</name>
</gene>
<organism evidence="3 4">
    <name type="scientific">Cyclotella cryptica</name>
    <dbReference type="NCBI Taxonomy" id="29204"/>
    <lineage>
        <taxon>Eukaryota</taxon>
        <taxon>Sar</taxon>
        <taxon>Stramenopiles</taxon>
        <taxon>Ochrophyta</taxon>
        <taxon>Bacillariophyta</taxon>
        <taxon>Coscinodiscophyceae</taxon>
        <taxon>Thalassiosirophycidae</taxon>
        <taxon>Stephanodiscales</taxon>
        <taxon>Stephanodiscaceae</taxon>
        <taxon>Cyclotella</taxon>
    </lineage>
</organism>
<evidence type="ECO:0000313" key="3">
    <source>
        <dbReference type="EMBL" id="KAL3804662.1"/>
    </source>
</evidence>